<keyword evidence="1" id="KW-0812">Transmembrane</keyword>
<comment type="caution">
    <text evidence="2">The sequence shown here is derived from an EMBL/GenBank/DDBJ whole genome shotgun (WGS) entry which is preliminary data.</text>
</comment>
<keyword evidence="3" id="KW-1185">Reference proteome</keyword>
<gene>
    <name evidence="2" type="ORF">BJ971_001739</name>
</gene>
<keyword evidence="1" id="KW-0472">Membrane</keyword>
<evidence type="ECO:0000313" key="3">
    <source>
        <dbReference type="Proteomes" id="UP000578112"/>
    </source>
</evidence>
<sequence>MRGTHTRPRREVSPTAVAVVALVVCAAAVAIGVLRMRDDDEATAPSAAVAVVRQPWQLTLGLDAAAGYLVTAAVADGGRQSLTVQDVAFGSRPDGVYGGEVTAFPPGTLDEGQFGAGEPINGAYYLPAFVFPEHTAGDARPWRTAAVGRPDPSGVWVVVYADPARATGGAAVDRDDLLRLAAAVRVGAPRDLRMPLRLGTVLPAGLQLTYVRSPDQRLDRGPAAIGLSAATRGPAAAGVYAQAPPGLDLTVLIAPRDAAWNERRAALAGTTRSAGFEAWYDGSRRLTVQAERCVVTIDAALPRAELDRLVERMTIGDCADPDSWIPPV</sequence>
<keyword evidence="1" id="KW-1133">Transmembrane helix</keyword>
<dbReference type="AlphaFoldDB" id="A0A7W7MNM0"/>
<feature type="transmembrane region" description="Helical" evidence="1">
    <location>
        <begin position="12"/>
        <end position="34"/>
    </location>
</feature>
<dbReference type="Proteomes" id="UP000578112">
    <property type="component" value="Unassembled WGS sequence"/>
</dbReference>
<accession>A0A7W7MNM0</accession>
<reference evidence="2 3" key="1">
    <citation type="submission" date="2020-08" db="EMBL/GenBank/DDBJ databases">
        <title>Sequencing the genomes of 1000 actinobacteria strains.</title>
        <authorList>
            <person name="Klenk H.-P."/>
        </authorList>
    </citation>
    <scope>NUCLEOTIDE SEQUENCE [LARGE SCALE GENOMIC DNA]</scope>
    <source>
        <strain evidence="2 3">DSM 43149</strain>
    </source>
</reference>
<proteinExistence type="predicted"/>
<organism evidence="2 3">
    <name type="scientific">Actinoplanes digitatis</name>
    <dbReference type="NCBI Taxonomy" id="1868"/>
    <lineage>
        <taxon>Bacteria</taxon>
        <taxon>Bacillati</taxon>
        <taxon>Actinomycetota</taxon>
        <taxon>Actinomycetes</taxon>
        <taxon>Micromonosporales</taxon>
        <taxon>Micromonosporaceae</taxon>
        <taxon>Actinoplanes</taxon>
    </lineage>
</organism>
<dbReference type="RefSeq" id="WP_184991435.1">
    <property type="nucleotide sequence ID" value="NZ_BOMK01000013.1"/>
</dbReference>
<evidence type="ECO:0000313" key="2">
    <source>
        <dbReference type="EMBL" id="MBB4761183.1"/>
    </source>
</evidence>
<name>A0A7W7MNM0_9ACTN</name>
<protein>
    <submittedName>
        <fullName evidence="2">Uncharacterized protein</fullName>
    </submittedName>
</protein>
<evidence type="ECO:0000256" key="1">
    <source>
        <dbReference type="SAM" id="Phobius"/>
    </source>
</evidence>
<dbReference type="EMBL" id="JACHNH010000001">
    <property type="protein sequence ID" value="MBB4761183.1"/>
    <property type="molecule type" value="Genomic_DNA"/>
</dbReference>